<evidence type="ECO:0000256" key="13">
    <source>
        <dbReference type="PROSITE-ProRule" id="PRU00175"/>
    </source>
</evidence>
<organism evidence="17">
    <name type="scientific">Fonticula alba</name>
    <name type="common">Slime mold</name>
    <dbReference type="NCBI Taxonomy" id="691883"/>
    <lineage>
        <taxon>Eukaryota</taxon>
        <taxon>Rotosphaerida</taxon>
        <taxon>Fonticulaceae</taxon>
        <taxon>Fonticula</taxon>
    </lineage>
</organism>
<dbReference type="SUPFAM" id="SSF52540">
    <property type="entry name" value="P-loop containing nucleoside triphosphate hydrolases"/>
    <property type="match status" value="2"/>
</dbReference>
<dbReference type="GeneID" id="20528751"/>
<keyword evidence="5" id="KW-0378">Hydrolase</keyword>
<dbReference type="InterPro" id="IPR057498">
    <property type="entry name" value="Rtel1_ARCH"/>
</dbReference>
<feature type="compositionally biased region" description="Pro residues" evidence="14">
    <location>
        <begin position="1217"/>
        <end position="1240"/>
    </location>
</feature>
<dbReference type="InterPro" id="IPR010614">
    <property type="entry name" value="RAD3-like_helicase_DEAD"/>
</dbReference>
<gene>
    <name evidence="17" type="ORF">H696_04026</name>
</gene>
<dbReference type="GO" id="GO:1904430">
    <property type="term" value="P:negative regulation of t-circle formation"/>
    <property type="evidence" value="ECO:0007669"/>
    <property type="project" value="TreeGrafter"/>
</dbReference>
<dbReference type="EMBL" id="KB932206">
    <property type="protein sequence ID" value="KCV69607.1"/>
    <property type="molecule type" value="Genomic_DNA"/>
</dbReference>
<feature type="domain" description="Helicase ATP-binding" evidence="16">
    <location>
        <begin position="69"/>
        <end position="350"/>
    </location>
</feature>
<dbReference type="STRING" id="691883.A0A058Z7V9"/>
<evidence type="ECO:0000259" key="16">
    <source>
        <dbReference type="PROSITE" id="PS51193"/>
    </source>
</evidence>
<dbReference type="GO" id="GO:0090657">
    <property type="term" value="P:telomeric loop disassembly"/>
    <property type="evidence" value="ECO:0007669"/>
    <property type="project" value="TreeGrafter"/>
</dbReference>
<evidence type="ECO:0000256" key="8">
    <source>
        <dbReference type="ARBA" id="ARBA00023004"/>
    </source>
</evidence>
<evidence type="ECO:0000313" key="17">
    <source>
        <dbReference type="EMBL" id="KCV69607.1"/>
    </source>
</evidence>
<feature type="region of interest" description="Disordered" evidence="14">
    <location>
        <begin position="712"/>
        <end position="735"/>
    </location>
</feature>
<dbReference type="CDD" id="cd17970">
    <property type="entry name" value="DEAHc_FancJ"/>
    <property type="match status" value="1"/>
</dbReference>
<dbReference type="GO" id="GO:0070182">
    <property type="term" value="F:DNA polymerase binding"/>
    <property type="evidence" value="ECO:0007669"/>
    <property type="project" value="TreeGrafter"/>
</dbReference>
<evidence type="ECO:0008006" key="19">
    <source>
        <dbReference type="Google" id="ProtNLM"/>
    </source>
</evidence>
<evidence type="ECO:0000256" key="14">
    <source>
        <dbReference type="SAM" id="MobiDB-lite"/>
    </source>
</evidence>
<evidence type="ECO:0000256" key="1">
    <source>
        <dbReference type="ARBA" id="ARBA00022485"/>
    </source>
</evidence>
<keyword evidence="10" id="KW-0238">DNA-binding</keyword>
<feature type="compositionally biased region" description="Basic and acidic residues" evidence="14">
    <location>
        <begin position="966"/>
        <end position="979"/>
    </location>
</feature>
<dbReference type="InterPro" id="IPR027417">
    <property type="entry name" value="P-loop_NTPase"/>
</dbReference>
<dbReference type="Pfam" id="PF23109">
    <property type="entry name" value="ARCH_RTEL1"/>
    <property type="match status" value="1"/>
</dbReference>
<dbReference type="GO" id="GO:0051539">
    <property type="term" value="F:4 iron, 4 sulfur cluster binding"/>
    <property type="evidence" value="ECO:0007669"/>
    <property type="project" value="UniProtKB-KW"/>
</dbReference>
<keyword evidence="13" id="KW-0863">Zinc-finger</keyword>
<evidence type="ECO:0000313" key="18">
    <source>
        <dbReference type="Proteomes" id="UP000030693"/>
    </source>
</evidence>
<keyword evidence="4" id="KW-0227">DNA damage</keyword>
<dbReference type="PROSITE" id="PS50089">
    <property type="entry name" value="ZF_RING_2"/>
    <property type="match status" value="1"/>
</dbReference>
<keyword evidence="9" id="KW-0411">Iron-sulfur</keyword>
<evidence type="ECO:0000256" key="2">
    <source>
        <dbReference type="ARBA" id="ARBA00022723"/>
    </source>
</evidence>
<dbReference type="GO" id="GO:0010569">
    <property type="term" value="P:regulation of double-strand break repair via homologous recombination"/>
    <property type="evidence" value="ECO:0007669"/>
    <property type="project" value="TreeGrafter"/>
</dbReference>
<keyword evidence="3" id="KW-0547">Nucleotide-binding</keyword>
<evidence type="ECO:0000256" key="7">
    <source>
        <dbReference type="ARBA" id="ARBA00022840"/>
    </source>
</evidence>
<dbReference type="Gene3D" id="3.40.50.300">
    <property type="entry name" value="P-loop containing nucleotide triphosphate hydrolases"/>
    <property type="match status" value="2"/>
</dbReference>
<name>A0A058Z7V9_FONAL</name>
<dbReference type="GO" id="GO:0045910">
    <property type="term" value="P:negative regulation of DNA recombination"/>
    <property type="evidence" value="ECO:0007669"/>
    <property type="project" value="TreeGrafter"/>
</dbReference>
<evidence type="ECO:0000259" key="15">
    <source>
        <dbReference type="PROSITE" id="PS50089"/>
    </source>
</evidence>
<dbReference type="Proteomes" id="UP000030693">
    <property type="component" value="Unassembled WGS sequence"/>
</dbReference>
<dbReference type="SUPFAM" id="SSF57850">
    <property type="entry name" value="RING/U-box"/>
    <property type="match status" value="1"/>
</dbReference>
<dbReference type="SMART" id="SM00491">
    <property type="entry name" value="HELICc2"/>
    <property type="match status" value="1"/>
</dbReference>
<dbReference type="InterPro" id="IPR001841">
    <property type="entry name" value="Znf_RING"/>
</dbReference>
<keyword evidence="11" id="KW-0234">DNA repair</keyword>
<reference evidence="17" key="1">
    <citation type="submission" date="2013-04" db="EMBL/GenBank/DDBJ databases">
        <title>The Genome Sequence of Fonticula alba ATCC 38817.</title>
        <authorList>
            <consortium name="The Broad Institute Genomics Platform"/>
            <person name="Russ C."/>
            <person name="Cuomo C."/>
            <person name="Burger G."/>
            <person name="Gray M.W."/>
            <person name="Holland P.W.H."/>
            <person name="King N."/>
            <person name="Lang F.B.F."/>
            <person name="Roger A.J."/>
            <person name="Ruiz-Trillo I."/>
            <person name="Brown M."/>
            <person name="Walker B."/>
            <person name="Young S."/>
            <person name="Zeng Q."/>
            <person name="Gargeya S."/>
            <person name="Fitzgerald M."/>
            <person name="Haas B."/>
            <person name="Abouelleil A."/>
            <person name="Allen A.W."/>
            <person name="Alvarado L."/>
            <person name="Arachchi H.M."/>
            <person name="Berlin A.M."/>
            <person name="Chapman S.B."/>
            <person name="Gainer-Dewar J."/>
            <person name="Goldberg J."/>
            <person name="Griggs A."/>
            <person name="Gujja S."/>
            <person name="Hansen M."/>
            <person name="Howarth C."/>
            <person name="Imamovic A."/>
            <person name="Ireland A."/>
            <person name="Larimer J."/>
            <person name="McCowan C."/>
            <person name="Murphy C."/>
            <person name="Pearson M."/>
            <person name="Poon T.W."/>
            <person name="Priest M."/>
            <person name="Roberts A."/>
            <person name="Saif S."/>
            <person name="Shea T."/>
            <person name="Sisk P."/>
            <person name="Sykes S."/>
            <person name="Wortman J."/>
            <person name="Nusbaum C."/>
            <person name="Birren B."/>
        </authorList>
    </citation>
    <scope>NUCLEOTIDE SEQUENCE [LARGE SCALE GENOMIC DNA]</scope>
    <source>
        <strain evidence="17">ATCC 38817</strain>
    </source>
</reference>
<dbReference type="Pfam" id="PF06733">
    <property type="entry name" value="DEAD_2"/>
    <property type="match status" value="1"/>
</dbReference>
<dbReference type="CDD" id="cd18788">
    <property type="entry name" value="SF2_C_XPD"/>
    <property type="match status" value="1"/>
</dbReference>
<dbReference type="GO" id="GO:0006281">
    <property type="term" value="P:DNA repair"/>
    <property type="evidence" value="ECO:0007669"/>
    <property type="project" value="UniProtKB-KW"/>
</dbReference>
<dbReference type="Pfam" id="PF13307">
    <property type="entry name" value="Helicase_C_2"/>
    <property type="match status" value="1"/>
</dbReference>
<dbReference type="RefSeq" id="XP_009496172.1">
    <property type="nucleotide sequence ID" value="XM_009497897.1"/>
</dbReference>
<dbReference type="GO" id="GO:0016818">
    <property type="term" value="F:hydrolase activity, acting on acid anhydrides, in phosphorus-containing anhydrides"/>
    <property type="evidence" value="ECO:0007669"/>
    <property type="project" value="InterPro"/>
</dbReference>
<feature type="region of interest" description="Disordered" evidence="14">
    <location>
        <begin position="1188"/>
        <end position="1249"/>
    </location>
</feature>
<keyword evidence="6" id="KW-0347">Helicase</keyword>
<feature type="region of interest" description="Disordered" evidence="14">
    <location>
        <begin position="917"/>
        <end position="1000"/>
    </location>
</feature>
<dbReference type="InterPro" id="IPR045028">
    <property type="entry name" value="DinG/Rad3-like"/>
</dbReference>
<dbReference type="InterPro" id="IPR014013">
    <property type="entry name" value="Helic_SF1/SF2_ATP-bd_DinG/Rad3"/>
</dbReference>
<keyword evidence="7" id="KW-0067">ATP-binding</keyword>
<evidence type="ECO:0000256" key="11">
    <source>
        <dbReference type="ARBA" id="ARBA00023204"/>
    </source>
</evidence>
<keyword evidence="18" id="KW-1185">Reference proteome</keyword>
<dbReference type="GO" id="GO:0005634">
    <property type="term" value="C:nucleus"/>
    <property type="evidence" value="ECO:0007669"/>
    <property type="project" value="TreeGrafter"/>
</dbReference>
<dbReference type="PANTHER" id="PTHR11472">
    <property type="entry name" value="DNA REPAIR DEAD HELICASE RAD3/XP-D SUBFAMILY MEMBER"/>
    <property type="match status" value="1"/>
</dbReference>
<dbReference type="GO" id="GO:0003677">
    <property type="term" value="F:DNA binding"/>
    <property type="evidence" value="ECO:0007669"/>
    <property type="project" value="UniProtKB-KW"/>
</dbReference>
<dbReference type="PANTHER" id="PTHR11472:SF34">
    <property type="entry name" value="REGULATOR OF TELOMERE ELONGATION HELICASE 1"/>
    <property type="match status" value="1"/>
</dbReference>
<dbReference type="eggNOG" id="KOG1132">
    <property type="taxonomic scope" value="Eukaryota"/>
</dbReference>
<dbReference type="PROSITE" id="PS51193">
    <property type="entry name" value="HELICASE_ATP_BIND_2"/>
    <property type="match status" value="1"/>
</dbReference>
<dbReference type="InterPro" id="IPR006555">
    <property type="entry name" value="ATP-dep_Helicase_C"/>
</dbReference>
<feature type="domain" description="RING-type" evidence="15">
    <location>
        <begin position="1307"/>
        <end position="1358"/>
    </location>
</feature>
<dbReference type="GO" id="GO:0005524">
    <property type="term" value="F:ATP binding"/>
    <property type="evidence" value="ECO:0007669"/>
    <property type="project" value="UniProtKB-KW"/>
</dbReference>
<evidence type="ECO:0000256" key="12">
    <source>
        <dbReference type="ARBA" id="ARBA00023235"/>
    </source>
</evidence>
<keyword evidence="2" id="KW-0479">Metal-binding</keyword>
<dbReference type="SMART" id="SM00488">
    <property type="entry name" value="DEXDc2"/>
    <property type="match status" value="1"/>
</dbReference>
<evidence type="ECO:0000256" key="3">
    <source>
        <dbReference type="ARBA" id="ARBA00022741"/>
    </source>
</evidence>
<keyword evidence="8" id="KW-0408">Iron</keyword>
<evidence type="ECO:0000256" key="4">
    <source>
        <dbReference type="ARBA" id="ARBA00022763"/>
    </source>
</evidence>
<dbReference type="InterPro" id="IPR006554">
    <property type="entry name" value="Helicase-like_DEXD_c2"/>
</dbReference>
<proteinExistence type="predicted"/>
<evidence type="ECO:0000256" key="10">
    <source>
        <dbReference type="ARBA" id="ARBA00023125"/>
    </source>
</evidence>
<evidence type="ECO:0000256" key="6">
    <source>
        <dbReference type="ARBA" id="ARBA00022806"/>
    </source>
</evidence>
<evidence type="ECO:0000256" key="9">
    <source>
        <dbReference type="ARBA" id="ARBA00023014"/>
    </source>
</evidence>
<keyword evidence="13" id="KW-0862">Zinc</keyword>
<feature type="compositionally biased region" description="Low complexity" evidence="14">
    <location>
        <begin position="1201"/>
        <end position="1216"/>
    </location>
</feature>
<protein>
    <recommendedName>
        <fullName evidence="19">DNA helicase</fullName>
    </recommendedName>
</protein>
<dbReference type="GO" id="GO:0003678">
    <property type="term" value="F:DNA helicase activity"/>
    <property type="evidence" value="ECO:0007669"/>
    <property type="project" value="InterPro"/>
</dbReference>
<evidence type="ECO:0000256" key="5">
    <source>
        <dbReference type="ARBA" id="ARBA00022801"/>
    </source>
</evidence>
<dbReference type="GO" id="GO:0008270">
    <property type="term" value="F:zinc ion binding"/>
    <property type="evidence" value="ECO:0007669"/>
    <property type="project" value="UniProtKB-KW"/>
</dbReference>
<sequence length="1371" mass="145718">MQSATRRGAGAPPRKVAAAMWPDGGASAPECDLADLLADRPTPGATAAVSGASPTAAASPAKSFQYQLEGVEVLFPYQAYDCQLAYMAMVIRALKAGGNALLESPTGTGKTLCLLCAVLSWRRWMIGRAATRNEATSTLESTAAQSALMRNIPRVFYSSRTHSQLAQVMNELKRTSFTVRSGIIASREHLCINHSVVQLTSATARDLACNRRIRERTCEYFNRQDVMEQEMATYMQGTRDIEDMLGFGREKQVCPFFLSRVALDESDVILLPYNYLVDPAVRRSQRINLQNSIVIFDEGHNLEGFLSDAASMDLDGLAISGAVAELDRVRPLLSMYQGGYSAPAAKGDAHATSLGPKPTGQDDDQLDVGQGSGGKVMLTDSSVLVIKALLLEIERAIYALPLSPEGLAIQPGDAIYSLLGECRVDFDSFALLHPFIEGIVEILAADAERRRLPSSTIHMVAVRAFLRRLFDTEEGASSPLSTIEDLALSLTSGGGGPPAKRQLEAIKVARLQAAREFFKFVIQEERPSGSGPGSGGNFSMRGTAARKIGFWSFNPGLMMQEMAAQGVRSFIITSGTLSPLKSFAIDLRTPFEFTLENGHVIDPASQLYARVIPRGPNRVVLNSSFERRGSSEYLSELGLTLVRLMAVIPDGVLVFFPTYSVMASALAFWRRPGASGESLFGMMSRHKLIQVEPRSSKKDFEQAINDYHQSVNEAVEQRRGGRPRRRPVEGDKGALPLLSGRQTGGALFAVCRGKASEGVDFADSLSRGVIITGLPFAPYLDPRVKLKREILDESARRAPGTTGAEATLSGTEWYHQSAMRAVNQALGRSIRHRFDYSAVFLLDERFSRPTHASGLPIWFRQSLSTEWDFEHLLAGLAGFFQEAPERVAAAHSMGLNAGGVPGSATGPADGAAGDLAAPAAVAAAEEASDHESTPTQPAAGAALEPASRAALRERWRTGPRPTLTLKPDEEHPSDGELDKGGATADRWAEAEHSATLETSQRLAAVRSDTLHHSDATLRRLATGATVLASGEESMAGGAGKPTPGATAASGGAPSSYLNYLRQVMPAETLRPFVRLLVQIRDGCSGARGREQQAAARRAFFGPGNDLYARLFVLISRGLSRSDQIGVLRGFRSFVPGEFAAGYNESCLEFLGDQPDCAFFRAAGLPGKVTAANVPLVPDVGQRTASIQALSSSMPVAPGQQRSGSEAAPAGPAASRRQPPPLAPVPVPGPIPAPAPAPGPGPTRGLPRGVDVAAPSARASAAIVAQARAAGTRRQAASAPAGVASLSDLLFAGGGGPGASGSPGCSSCLFCRKALVRPRAGALVTGSPPFVAGCEHAGCYNCWLTYLRTAHGVVCPICRRSTSLLTLKPAQR</sequence>
<feature type="region of interest" description="Disordered" evidence="14">
    <location>
        <begin position="1032"/>
        <end position="1051"/>
    </location>
</feature>
<keyword evidence="1" id="KW-0004">4Fe-4S</keyword>
<accession>A0A058Z7V9</accession>
<keyword evidence="12" id="KW-0413">Isomerase</keyword>
<dbReference type="OrthoDB" id="19182at2759"/>